<dbReference type="EMBL" id="VLKR01000049">
    <property type="protein sequence ID" value="TWI14883.1"/>
    <property type="molecule type" value="Genomic_DNA"/>
</dbReference>
<evidence type="ECO:0000256" key="1">
    <source>
        <dbReference type="SAM" id="MobiDB-lite"/>
    </source>
</evidence>
<accession>A0A562M4T0</accession>
<sequence length="81" mass="9390">MTDKKGEFVNKISSDGFLGKVIKEKFGSNLTIDDVRIDANFKDHYLDIKLPRQPVYINETGPKKDRKKLRKEVEKANSKHK</sequence>
<proteinExistence type="predicted"/>
<evidence type="ECO:0000313" key="3">
    <source>
        <dbReference type="Proteomes" id="UP000315908"/>
    </source>
</evidence>
<feature type="region of interest" description="Disordered" evidence="1">
    <location>
        <begin position="57"/>
        <end position="81"/>
    </location>
</feature>
<reference evidence="2 3" key="1">
    <citation type="journal article" date="2015" name="Stand. Genomic Sci.">
        <title>Genomic Encyclopedia of Bacterial and Archaeal Type Strains, Phase III: the genomes of soil and plant-associated and newly described type strains.</title>
        <authorList>
            <person name="Whitman W.B."/>
            <person name="Woyke T."/>
            <person name="Klenk H.P."/>
            <person name="Zhou Y."/>
            <person name="Lilburn T.G."/>
            <person name="Beck B.J."/>
            <person name="De Vos P."/>
            <person name="Vandamme P."/>
            <person name="Eisen J.A."/>
            <person name="Garrity G."/>
            <person name="Hugenholtz P."/>
            <person name="Kyrpides N.C."/>
        </authorList>
    </citation>
    <scope>NUCLEOTIDE SEQUENCE [LARGE SCALE GENOMIC DNA]</scope>
    <source>
        <strain evidence="2 3">CGMCC 1.6855</strain>
    </source>
</reference>
<comment type="caution">
    <text evidence="2">The sequence shown here is derived from an EMBL/GenBank/DDBJ whole genome shotgun (WGS) entry which is preliminary data.</text>
</comment>
<dbReference type="Proteomes" id="UP000315908">
    <property type="component" value="Unassembled WGS sequence"/>
</dbReference>
<feature type="compositionally biased region" description="Basic and acidic residues" evidence="1">
    <location>
        <begin position="71"/>
        <end position="81"/>
    </location>
</feature>
<gene>
    <name evidence="2" type="ORF">IQ31_05302</name>
</gene>
<organism evidence="2 3">
    <name type="scientific">Sphingobacterium siyangense</name>
    <dbReference type="NCBI Taxonomy" id="459529"/>
    <lineage>
        <taxon>Bacteria</taxon>
        <taxon>Pseudomonadati</taxon>
        <taxon>Bacteroidota</taxon>
        <taxon>Sphingobacteriia</taxon>
        <taxon>Sphingobacteriales</taxon>
        <taxon>Sphingobacteriaceae</taxon>
        <taxon>Sphingobacterium</taxon>
    </lineage>
</organism>
<dbReference type="OrthoDB" id="710182at2"/>
<name>A0A562M4T0_9SPHI</name>
<dbReference type="RefSeq" id="WP_088162457.1">
    <property type="nucleotide sequence ID" value="NZ_JBPFPU010000023.1"/>
</dbReference>
<dbReference type="AlphaFoldDB" id="A0A562M4T0"/>
<protein>
    <submittedName>
        <fullName evidence="2">Uncharacterized protein</fullName>
    </submittedName>
</protein>
<evidence type="ECO:0000313" key="2">
    <source>
        <dbReference type="EMBL" id="TWI14883.1"/>
    </source>
</evidence>